<keyword evidence="2" id="KW-0804">Transcription</keyword>
<dbReference type="InterPro" id="IPR027383">
    <property type="entry name" value="Znf_put"/>
</dbReference>
<evidence type="ECO:0000256" key="1">
    <source>
        <dbReference type="ARBA" id="ARBA00023015"/>
    </source>
</evidence>
<evidence type="ECO:0000259" key="4">
    <source>
        <dbReference type="Pfam" id="PF13490"/>
    </source>
</evidence>
<dbReference type="Pfam" id="PF13490">
    <property type="entry name" value="zf-HC2"/>
    <property type="match status" value="1"/>
</dbReference>
<evidence type="ECO:0000256" key="2">
    <source>
        <dbReference type="ARBA" id="ARBA00023163"/>
    </source>
</evidence>
<evidence type="ECO:0000313" key="6">
    <source>
        <dbReference type="Proteomes" id="UP001501170"/>
    </source>
</evidence>
<reference evidence="6" key="1">
    <citation type="journal article" date="2019" name="Int. J. Syst. Evol. Microbiol.">
        <title>The Global Catalogue of Microorganisms (GCM) 10K type strain sequencing project: providing services to taxonomists for standard genome sequencing and annotation.</title>
        <authorList>
            <consortium name="The Broad Institute Genomics Platform"/>
            <consortium name="The Broad Institute Genome Sequencing Center for Infectious Disease"/>
            <person name="Wu L."/>
            <person name="Ma J."/>
        </authorList>
    </citation>
    <scope>NUCLEOTIDE SEQUENCE [LARGE SCALE GENOMIC DNA]</scope>
    <source>
        <strain evidence="6">JCM 16227</strain>
    </source>
</reference>
<keyword evidence="6" id="KW-1185">Reference proteome</keyword>
<dbReference type="InterPro" id="IPR041916">
    <property type="entry name" value="Anti_sigma_zinc_sf"/>
</dbReference>
<evidence type="ECO:0000313" key="5">
    <source>
        <dbReference type="EMBL" id="GAA2376897.1"/>
    </source>
</evidence>
<organism evidence="5 6">
    <name type="scientific">Gordonia cholesterolivorans</name>
    <dbReference type="NCBI Taxonomy" id="559625"/>
    <lineage>
        <taxon>Bacteria</taxon>
        <taxon>Bacillati</taxon>
        <taxon>Actinomycetota</taxon>
        <taxon>Actinomycetes</taxon>
        <taxon>Mycobacteriales</taxon>
        <taxon>Gordoniaceae</taxon>
        <taxon>Gordonia</taxon>
    </lineage>
</organism>
<evidence type="ECO:0000256" key="3">
    <source>
        <dbReference type="SAM" id="MobiDB-lite"/>
    </source>
</evidence>
<sequence>MTPVGLGQTGRSRGSRWSPFPTSIAPNPEYRRPTVFASTEHLNPEAVVAYVDDELTRQASARADAHLALCPDCSREVAAQARARAMLQTCQTDLSVPDSLRAQLSQIPTQEIDFRRDRRTNRWGR</sequence>
<dbReference type="Gene3D" id="1.10.10.1320">
    <property type="entry name" value="Anti-sigma factor, zinc-finger domain"/>
    <property type="match status" value="1"/>
</dbReference>
<protein>
    <recommendedName>
        <fullName evidence="4">Putative zinc-finger domain-containing protein</fullName>
    </recommendedName>
</protein>
<dbReference type="RefSeq" id="WP_346075761.1">
    <property type="nucleotide sequence ID" value="NZ_BAAARB010000006.1"/>
</dbReference>
<name>A0ABP5UFA4_9ACTN</name>
<keyword evidence="1" id="KW-0805">Transcription regulation</keyword>
<dbReference type="Proteomes" id="UP001501170">
    <property type="component" value="Unassembled WGS sequence"/>
</dbReference>
<comment type="caution">
    <text evidence="5">The sequence shown here is derived from an EMBL/GenBank/DDBJ whole genome shotgun (WGS) entry which is preliminary data.</text>
</comment>
<feature type="region of interest" description="Disordered" evidence="3">
    <location>
        <begin position="1"/>
        <end position="30"/>
    </location>
</feature>
<accession>A0ABP5UFA4</accession>
<proteinExistence type="predicted"/>
<gene>
    <name evidence="5" type="ORF">GCM10009855_15340</name>
</gene>
<dbReference type="EMBL" id="BAAARB010000006">
    <property type="protein sequence ID" value="GAA2376897.1"/>
    <property type="molecule type" value="Genomic_DNA"/>
</dbReference>
<feature type="domain" description="Putative zinc-finger" evidence="4">
    <location>
        <begin position="46"/>
        <end position="73"/>
    </location>
</feature>